<feature type="transmembrane region" description="Helical" evidence="1">
    <location>
        <begin position="160"/>
        <end position="180"/>
    </location>
</feature>
<keyword evidence="1" id="KW-0812">Transmembrane</keyword>
<proteinExistence type="predicted"/>
<evidence type="ECO:0000313" key="3">
    <source>
        <dbReference type="Proteomes" id="UP001527090"/>
    </source>
</evidence>
<dbReference type="InterPro" id="IPR014196">
    <property type="entry name" value="SpoIIM"/>
</dbReference>
<dbReference type="Pfam" id="PF01944">
    <property type="entry name" value="SpoIIM"/>
    <property type="match status" value="1"/>
</dbReference>
<organism evidence="2 3">
    <name type="scientific">Paenibacillus alvei</name>
    <name type="common">Bacillus alvei</name>
    <dbReference type="NCBI Taxonomy" id="44250"/>
    <lineage>
        <taxon>Bacteria</taxon>
        <taxon>Bacillati</taxon>
        <taxon>Bacillota</taxon>
        <taxon>Bacilli</taxon>
        <taxon>Bacillales</taxon>
        <taxon>Paenibacillaceae</taxon>
        <taxon>Paenibacillus</taxon>
    </lineage>
</organism>
<feature type="transmembrane region" description="Helical" evidence="1">
    <location>
        <begin position="33"/>
        <end position="54"/>
    </location>
</feature>
<evidence type="ECO:0000313" key="2">
    <source>
        <dbReference type="EMBL" id="MCY9530448.1"/>
    </source>
</evidence>
<feature type="transmembrane region" description="Helical" evidence="1">
    <location>
        <begin position="103"/>
        <end position="126"/>
    </location>
</feature>
<dbReference type="NCBIfam" id="TIGR02831">
    <property type="entry name" value="spo_II_M"/>
    <property type="match status" value="1"/>
</dbReference>
<name>A0ABT4ED87_PAEAL</name>
<keyword evidence="3" id="KW-1185">Reference proteome</keyword>
<accession>A0ABT4ED87</accession>
<dbReference type="InterPro" id="IPR002798">
    <property type="entry name" value="SpoIIM-like"/>
</dbReference>
<dbReference type="Proteomes" id="UP001527090">
    <property type="component" value="Unassembled WGS sequence"/>
</dbReference>
<feature type="transmembrane region" description="Helical" evidence="1">
    <location>
        <begin position="133"/>
        <end position="154"/>
    </location>
</feature>
<reference evidence="2 3" key="1">
    <citation type="submission" date="2022-05" db="EMBL/GenBank/DDBJ databases">
        <title>Genome Sequencing of Bee-Associated Microbes.</title>
        <authorList>
            <person name="Dunlap C."/>
        </authorList>
    </citation>
    <scope>NUCLEOTIDE SEQUENCE [LARGE SCALE GENOMIC DNA]</scope>
    <source>
        <strain evidence="2 3">NRRL NRS-750</strain>
    </source>
</reference>
<feature type="transmembrane region" description="Helical" evidence="1">
    <location>
        <begin position="201"/>
        <end position="220"/>
    </location>
</feature>
<protein>
    <submittedName>
        <fullName evidence="2">Stage II sporulation protein M</fullName>
    </submittedName>
</protein>
<gene>
    <name evidence="2" type="primary">spoIIM</name>
    <name evidence="2" type="ORF">M5X04_14095</name>
</gene>
<keyword evidence="1" id="KW-0472">Membrane</keyword>
<keyword evidence="1" id="KW-1133">Transmembrane helix</keyword>
<sequence>MSISWMDEVFVASTYSKGASSMKPIAHSFRSQLHLYIFVSVLFLVGVVFGSLLVNALTLEQQQDIGNHVSQFVSTMGQESAASNQVGNSGETFLNSTMFYVKWIALIALLGISIIGFPLVLALVFAKGVFIGFSVGTLISQYAWKGVLFALVSVAPHNIIAIPFLMIASVASMVFAMHILKNRLFVPRMQSLRDPLQRFMTLQSVSLVGMAGVAAVATWVSPLLMRWVVPILTT</sequence>
<comment type="caution">
    <text evidence="2">The sequence shown here is derived from an EMBL/GenBank/DDBJ whole genome shotgun (WGS) entry which is preliminary data.</text>
</comment>
<evidence type="ECO:0000256" key="1">
    <source>
        <dbReference type="SAM" id="Phobius"/>
    </source>
</evidence>
<dbReference type="EMBL" id="JAMDLY010000012">
    <property type="protein sequence ID" value="MCY9530448.1"/>
    <property type="molecule type" value="Genomic_DNA"/>
</dbReference>
<dbReference type="PIRSF" id="PIRSF038973">
    <property type="entry name" value="SpoIIM"/>
    <property type="match status" value="1"/>
</dbReference>